<keyword evidence="4" id="KW-1185">Reference proteome</keyword>
<keyword evidence="2" id="KW-0732">Signal</keyword>
<feature type="compositionally biased region" description="Basic and acidic residues" evidence="1">
    <location>
        <begin position="75"/>
        <end position="92"/>
    </location>
</feature>
<proteinExistence type="predicted"/>
<evidence type="ECO:0000313" key="3">
    <source>
        <dbReference type="EMBL" id="KAJ7711851.1"/>
    </source>
</evidence>
<protein>
    <recommendedName>
        <fullName evidence="5">Secreted protein</fullName>
    </recommendedName>
</protein>
<gene>
    <name evidence="3" type="ORF">B0H16DRAFT_1744795</name>
</gene>
<reference evidence="3" key="1">
    <citation type="submission" date="2023-03" db="EMBL/GenBank/DDBJ databases">
        <title>Massive genome expansion in bonnet fungi (Mycena s.s.) driven by repeated elements and novel gene families across ecological guilds.</title>
        <authorList>
            <consortium name="Lawrence Berkeley National Laboratory"/>
            <person name="Harder C.B."/>
            <person name="Miyauchi S."/>
            <person name="Viragh M."/>
            <person name="Kuo A."/>
            <person name="Thoen E."/>
            <person name="Andreopoulos B."/>
            <person name="Lu D."/>
            <person name="Skrede I."/>
            <person name="Drula E."/>
            <person name="Henrissat B."/>
            <person name="Morin E."/>
            <person name="Kohler A."/>
            <person name="Barry K."/>
            <person name="LaButti K."/>
            <person name="Morin E."/>
            <person name="Salamov A."/>
            <person name="Lipzen A."/>
            <person name="Mereny Z."/>
            <person name="Hegedus B."/>
            <person name="Baldrian P."/>
            <person name="Stursova M."/>
            <person name="Weitz H."/>
            <person name="Taylor A."/>
            <person name="Grigoriev I.V."/>
            <person name="Nagy L.G."/>
            <person name="Martin F."/>
            <person name="Kauserud H."/>
        </authorList>
    </citation>
    <scope>NUCLEOTIDE SEQUENCE</scope>
    <source>
        <strain evidence="3">CBHHK182m</strain>
    </source>
</reference>
<name>A0AAD7MDW8_9AGAR</name>
<dbReference type="Proteomes" id="UP001215598">
    <property type="component" value="Unassembled WGS sequence"/>
</dbReference>
<evidence type="ECO:0000313" key="4">
    <source>
        <dbReference type="Proteomes" id="UP001215598"/>
    </source>
</evidence>
<feature type="region of interest" description="Disordered" evidence="1">
    <location>
        <begin position="106"/>
        <end position="127"/>
    </location>
</feature>
<feature type="region of interest" description="Disordered" evidence="1">
    <location>
        <begin position="67"/>
        <end position="92"/>
    </location>
</feature>
<accession>A0AAD7MDW8</accession>
<sequence length="267" mass="30524">MRLWAVLWPLLVAILLSLDIMSPPSPSSSLAQRRERGIRQARVYANIAPYRSPRRQPGVLPLRDIQNVPPVQHGSDIEQRRSVQRDADRERQLALQETPSRRRCRIPEARDENRAPSPTPLMRRPIPQPVFPGVGTPPATQQRNRCDVSGNGGLLPLHQRFLRLRHLLKLLQLDARLRSGLGANRRAHNQLLQLALPHVHQHRALLFPMQLALARNAHQYRGLHLDVNPPHPLIRPLRVVVIVPPRFLLLDVPIGSRQDATTWAEWM</sequence>
<dbReference type="AlphaFoldDB" id="A0AAD7MDW8"/>
<feature type="chain" id="PRO_5042230178" description="Secreted protein" evidence="2">
    <location>
        <begin position="18"/>
        <end position="267"/>
    </location>
</feature>
<dbReference type="EMBL" id="JARKIB010000384">
    <property type="protein sequence ID" value="KAJ7711851.1"/>
    <property type="molecule type" value="Genomic_DNA"/>
</dbReference>
<evidence type="ECO:0000256" key="2">
    <source>
        <dbReference type="SAM" id="SignalP"/>
    </source>
</evidence>
<evidence type="ECO:0008006" key="5">
    <source>
        <dbReference type="Google" id="ProtNLM"/>
    </source>
</evidence>
<organism evidence="3 4">
    <name type="scientific">Mycena metata</name>
    <dbReference type="NCBI Taxonomy" id="1033252"/>
    <lineage>
        <taxon>Eukaryota</taxon>
        <taxon>Fungi</taxon>
        <taxon>Dikarya</taxon>
        <taxon>Basidiomycota</taxon>
        <taxon>Agaricomycotina</taxon>
        <taxon>Agaricomycetes</taxon>
        <taxon>Agaricomycetidae</taxon>
        <taxon>Agaricales</taxon>
        <taxon>Marasmiineae</taxon>
        <taxon>Mycenaceae</taxon>
        <taxon>Mycena</taxon>
    </lineage>
</organism>
<comment type="caution">
    <text evidence="3">The sequence shown here is derived from an EMBL/GenBank/DDBJ whole genome shotgun (WGS) entry which is preliminary data.</text>
</comment>
<feature type="signal peptide" evidence="2">
    <location>
        <begin position="1"/>
        <end position="17"/>
    </location>
</feature>
<evidence type="ECO:0000256" key="1">
    <source>
        <dbReference type="SAM" id="MobiDB-lite"/>
    </source>
</evidence>